<name>A0A2N7TNM2_9GAMM</name>
<dbReference type="PANTHER" id="PTHR33376">
    <property type="match status" value="1"/>
</dbReference>
<accession>A0A2N7TNM2</accession>
<sequence>MNPTILTKLAIGLSLAGLSFTASADEVRLNAVSFTPKSAAVSAGFEKFIEAVNEEFEGELSLNWRGGPEVMPPFRLADAVRNNAIDMALISPSYYSGLVPSSTTSNLSFKTYEEILETGYYDRITEIHAERGLNYLGEIPATDVKFYLFFKDRIDSLDDLKGKRIRVFPTGLPFIEALGANGLVLPIGEIYTAMERGAIDGFMQGNLGWAEQYEDVVNYYLTPPFYRAGFSILVSQRAMDRLSPELREELQEFVRHTLGPQLDQSWGEVIAAGNAEVEAAGFEEIALNGEDADRYLQTAIDAAWDYMADQLDDPELTAELRAMLVD</sequence>
<evidence type="ECO:0008006" key="5">
    <source>
        <dbReference type="Google" id="ProtNLM"/>
    </source>
</evidence>
<feature type="chain" id="PRO_5014614269" description="C4-dicarboxylate ABC transporter substrate-binding protein" evidence="2">
    <location>
        <begin position="25"/>
        <end position="326"/>
    </location>
</feature>
<evidence type="ECO:0000256" key="1">
    <source>
        <dbReference type="ARBA" id="ARBA00022729"/>
    </source>
</evidence>
<evidence type="ECO:0000313" key="3">
    <source>
        <dbReference type="EMBL" id="PMR69718.1"/>
    </source>
</evidence>
<comment type="caution">
    <text evidence="3">The sequence shown here is derived from an EMBL/GenBank/DDBJ whole genome shotgun (WGS) entry which is preliminary data.</text>
</comment>
<keyword evidence="4" id="KW-1185">Reference proteome</keyword>
<reference evidence="3 4" key="1">
    <citation type="submission" date="2018-01" db="EMBL/GenBank/DDBJ databases">
        <title>Halomonas endophytica sp. nov., isolated from storage liquid in the stems of Populus euphratica.</title>
        <authorList>
            <person name="Chen C."/>
        </authorList>
    </citation>
    <scope>NUCLEOTIDE SEQUENCE [LARGE SCALE GENOMIC DNA]</scope>
    <source>
        <strain evidence="3 4">DSM 26881</strain>
    </source>
</reference>
<dbReference type="EMBL" id="PNRE01000043">
    <property type="protein sequence ID" value="PMR69718.1"/>
    <property type="molecule type" value="Genomic_DNA"/>
</dbReference>
<evidence type="ECO:0000313" key="4">
    <source>
        <dbReference type="Proteomes" id="UP000235346"/>
    </source>
</evidence>
<dbReference type="OrthoDB" id="6073716at2"/>
<feature type="signal peptide" evidence="2">
    <location>
        <begin position="1"/>
        <end position="24"/>
    </location>
</feature>
<dbReference type="InterPro" id="IPR018389">
    <property type="entry name" value="DctP_fam"/>
</dbReference>
<dbReference type="Gene3D" id="3.40.190.170">
    <property type="entry name" value="Bacterial extracellular solute-binding protein, family 7"/>
    <property type="match status" value="1"/>
</dbReference>
<dbReference type="SUPFAM" id="SSF53850">
    <property type="entry name" value="Periplasmic binding protein-like II"/>
    <property type="match status" value="1"/>
</dbReference>
<dbReference type="NCBIfam" id="NF037995">
    <property type="entry name" value="TRAP_S1"/>
    <property type="match status" value="1"/>
</dbReference>
<protein>
    <recommendedName>
        <fullName evidence="5">C4-dicarboxylate ABC transporter substrate-binding protein</fullName>
    </recommendedName>
</protein>
<gene>
    <name evidence="3" type="ORF">C1H66_09750</name>
</gene>
<dbReference type="PANTHER" id="PTHR33376:SF5">
    <property type="entry name" value="EXTRACYTOPLASMIC SOLUTE RECEPTOR PROTEIN"/>
    <property type="match status" value="1"/>
</dbReference>
<dbReference type="InterPro" id="IPR038404">
    <property type="entry name" value="TRAP_DctP_sf"/>
</dbReference>
<evidence type="ECO:0000256" key="2">
    <source>
        <dbReference type="SAM" id="SignalP"/>
    </source>
</evidence>
<dbReference type="Proteomes" id="UP000235346">
    <property type="component" value="Unassembled WGS sequence"/>
</dbReference>
<keyword evidence="1 2" id="KW-0732">Signal</keyword>
<organism evidence="3 4">
    <name type="scientific">Halomonas heilongjiangensis</name>
    <dbReference type="NCBI Taxonomy" id="1387883"/>
    <lineage>
        <taxon>Bacteria</taxon>
        <taxon>Pseudomonadati</taxon>
        <taxon>Pseudomonadota</taxon>
        <taxon>Gammaproteobacteria</taxon>
        <taxon>Oceanospirillales</taxon>
        <taxon>Halomonadaceae</taxon>
        <taxon>Halomonas</taxon>
    </lineage>
</organism>
<dbReference type="Pfam" id="PF03480">
    <property type="entry name" value="DctP"/>
    <property type="match status" value="1"/>
</dbReference>
<dbReference type="AlphaFoldDB" id="A0A2N7TNM2"/>
<dbReference type="RefSeq" id="WP_102627696.1">
    <property type="nucleotide sequence ID" value="NZ_PDOH01000014.1"/>
</dbReference>
<proteinExistence type="predicted"/>
<dbReference type="GO" id="GO:0055085">
    <property type="term" value="P:transmembrane transport"/>
    <property type="evidence" value="ECO:0007669"/>
    <property type="project" value="InterPro"/>
</dbReference>